<reference evidence="1 2" key="1">
    <citation type="submission" date="2008-11" db="EMBL/GenBank/DDBJ databases">
        <title>Draft genome sequence of Eubacterium biforme (DSM 3989).</title>
        <authorList>
            <person name="Sudarsanam P."/>
            <person name="Ley R."/>
            <person name="Guruge J."/>
            <person name="Turnbaugh P.J."/>
            <person name="Mahowald M."/>
            <person name="Liep D."/>
            <person name="Gordon J."/>
        </authorList>
    </citation>
    <scope>NUCLEOTIDE SEQUENCE [LARGE SCALE GENOMIC DNA]</scope>
    <source>
        <strain evidence="1 2">DSM 3989</strain>
    </source>
</reference>
<dbReference type="HOGENOM" id="CLU_3136488_0_0_9"/>
<dbReference type="Proteomes" id="UP000004315">
    <property type="component" value="Unassembled WGS sequence"/>
</dbReference>
<gene>
    <name evidence="1" type="ORF">EUBIFOR_00656</name>
</gene>
<evidence type="ECO:0000313" key="2">
    <source>
        <dbReference type="Proteomes" id="UP000004315"/>
    </source>
</evidence>
<name>B7C900_9FIRM</name>
<comment type="caution">
    <text evidence="1">The sequence shown here is derived from an EMBL/GenBank/DDBJ whole genome shotgun (WGS) entry which is preliminary data.</text>
</comment>
<organism evidence="1 2">
    <name type="scientific">Holdemanella biformis DSM 3989</name>
    <dbReference type="NCBI Taxonomy" id="518637"/>
    <lineage>
        <taxon>Bacteria</taxon>
        <taxon>Bacillati</taxon>
        <taxon>Bacillota</taxon>
        <taxon>Erysipelotrichia</taxon>
        <taxon>Erysipelotrichales</taxon>
        <taxon>Erysipelotrichaceae</taxon>
        <taxon>Holdemanella</taxon>
    </lineage>
</organism>
<sequence>MSILYKYHIFPVSTACKDVIDRVSILYKYHIFLTKYSTFWTLIDKNVEK</sequence>
<keyword evidence="2" id="KW-1185">Reference proteome</keyword>
<protein>
    <submittedName>
        <fullName evidence="1">Uncharacterized protein</fullName>
    </submittedName>
</protein>
<evidence type="ECO:0000313" key="1">
    <source>
        <dbReference type="EMBL" id="EEC90752.1"/>
    </source>
</evidence>
<dbReference type="EMBL" id="ABYT01000043">
    <property type="protein sequence ID" value="EEC90752.1"/>
    <property type="molecule type" value="Genomic_DNA"/>
</dbReference>
<proteinExistence type="predicted"/>
<dbReference type="AlphaFoldDB" id="B7C900"/>
<accession>B7C900</accession>